<evidence type="ECO:0000313" key="1">
    <source>
        <dbReference type="EMBL" id="BAR63292.1"/>
    </source>
</evidence>
<accession>A0A0E4BYG5</accession>
<gene>
    <name evidence="1" type="ORF">NK6_b_98</name>
</gene>
<geneLocation type="plasmid" evidence="2">
    <name>pNK6b DNA</name>
</geneLocation>
<evidence type="ECO:0000313" key="2">
    <source>
        <dbReference type="Proteomes" id="UP000063308"/>
    </source>
</evidence>
<dbReference type="EMBL" id="AP014686">
    <property type="protein sequence ID" value="BAR63292.1"/>
    <property type="molecule type" value="Genomic_DNA"/>
</dbReference>
<reference evidence="1 2" key="1">
    <citation type="submission" date="2014-11" db="EMBL/GenBank/DDBJ databases">
        <title>Symbiosis island explosion on the genome of extra-slow-growing strains of soybean bradyrhizobia with massive insertion sequences.</title>
        <authorList>
            <person name="Iida T."/>
            <person name="Minamisawa K."/>
        </authorList>
    </citation>
    <scope>NUCLEOTIDE SEQUENCE [LARGE SCALE GENOMIC DNA]</scope>
    <source>
        <strain evidence="1 2">NK6</strain>
        <plasmid evidence="2">pNK6b DNA</plasmid>
    </source>
</reference>
<name>A0A0E4BYG5_9BRAD</name>
<protein>
    <submittedName>
        <fullName evidence="1">Uncharacterized protein</fullName>
    </submittedName>
</protein>
<dbReference type="AlphaFoldDB" id="A0A0E4BYG5"/>
<sequence length="154" mass="16565">MDDQQTTRDSVRDRDSAGMSWLSTCATPDSRVGLLRRLTEAAFLACVTNDVVRARRIAKGLDVIAPGSRECVMAYAVADLTAGDIPAALERLDPLAKANDAYGMAFQALALGLTGRLSERDTVLRHLPSGEPCLDRFHTALRQTAPAHTAGKDI</sequence>
<organism evidence="1 2">
    <name type="scientific">Bradyrhizobium diazoefficiens</name>
    <dbReference type="NCBI Taxonomy" id="1355477"/>
    <lineage>
        <taxon>Bacteria</taxon>
        <taxon>Pseudomonadati</taxon>
        <taxon>Pseudomonadota</taxon>
        <taxon>Alphaproteobacteria</taxon>
        <taxon>Hyphomicrobiales</taxon>
        <taxon>Nitrobacteraceae</taxon>
        <taxon>Bradyrhizobium</taxon>
    </lineage>
</organism>
<proteinExistence type="predicted"/>
<keyword evidence="1" id="KW-0614">Plasmid</keyword>
<dbReference type="Proteomes" id="UP000063308">
    <property type="component" value="Plasmid pNK6b"/>
</dbReference>